<evidence type="ECO:0000256" key="3">
    <source>
        <dbReference type="ARBA" id="ARBA00009677"/>
    </source>
</evidence>
<dbReference type="PANTHER" id="PTHR30033:SF1">
    <property type="entry name" value="FLAGELLAR HOOK-ASSOCIATED PROTEIN 1"/>
    <property type="match status" value="1"/>
</dbReference>
<sequence length="614" mass="63482">MGLGVTLNNALAGMSVNQSNLEVLSRNIANSGTPGYHRQSISTVDGLGASGSYVRSAGVQRAFDQSLQSYYTRSTADAGYANARASFLDRLQTALGKPGSAGSLDTALSTFSASLQTLATSPEAYSARAGAVAEAQAMAETLNRLSGEVQGLRRDAESRIAGHVTTINQTLRSLEDINLKLADRSTDLGARSAMLDQRDRLVAGLSELVDIRVDYRSDDTVSIMTRSGVGLIDLKAAQLSFESGGQLSAGNLVSLDPTRSGVASLTVRSASGLTLDAIQQSVFGSGELAALIELRDKTLVTAQNQLDDIAASLAQAFSTIRTDGSPASVGPQQGLEVDISGLAAGNDILLDYTQNGQARSVRVVRVEDPAQLPMDRTGPDGVRTIGLSFAGGAAGVAAGLQAALGPGLTLSGSGSVLRVLDDGVGNTITVSALAARRTATALQGDGAALGLFVDSAGAAFTDSVDGAGQRQGFAGRIRVNPAVVSNNTLLVQHQAGATLGDTERVDLMVERLSNTSFSTGTGVTPAGTGYRLSGSLGEIVAQVMDQQGTVVANAISARDTQMLALEAVVQRMDKAYGVNVDEEMARLMELQNAYAANARILSVVQELLDTLLRI</sequence>
<feature type="domain" description="Flagellar basal-body/hook protein C-terminal" evidence="8">
    <location>
        <begin position="572"/>
        <end position="614"/>
    </location>
</feature>
<dbReference type="GO" id="GO:0009424">
    <property type="term" value="C:bacterial-type flagellum hook"/>
    <property type="evidence" value="ECO:0007669"/>
    <property type="project" value="InterPro"/>
</dbReference>
<dbReference type="InterPro" id="IPR053927">
    <property type="entry name" value="FlgK_helical"/>
</dbReference>
<comment type="subcellular location">
    <subcellularLocation>
        <location evidence="1">Bacterial flagellum basal body</location>
    </subcellularLocation>
    <subcellularLocation>
        <location evidence="2">Secreted</location>
    </subcellularLocation>
</comment>
<dbReference type="AlphaFoldDB" id="A0A1K2HTJ6"/>
<organism evidence="10 11">
    <name type="scientific">Devosia enhydra</name>
    <dbReference type="NCBI Taxonomy" id="665118"/>
    <lineage>
        <taxon>Bacteria</taxon>
        <taxon>Pseudomonadati</taxon>
        <taxon>Pseudomonadota</taxon>
        <taxon>Alphaproteobacteria</taxon>
        <taxon>Hyphomicrobiales</taxon>
        <taxon>Devosiaceae</taxon>
        <taxon>Devosia</taxon>
    </lineage>
</organism>
<dbReference type="RefSeq" id="WP_072338833.1">
    <property type="nucleotide sequence ID" value="NZ_FPKU01000001.1"/>
</dbReference>
<evidence type="ECO:0000256" key="4">
    <source>
        <dbReference type="ARBA" id="ARBA00016244"/>
    </source>
</evidence>
<evidence type="ECO:0000256" key="1">
    <source>
        <dbReference type="ARBA" id="ARBA00004117"/>
    </source>
</evidence>
<proteinExistence type="inferred from homology"/>
<dbReference type="Pfam" id="PF22638">
    <property type="entry name" value="FlgK_D1"/>
    <property type="match status" value="1"/>
</dbReference>
<keyword evidence="6" id="KW-0975">Bacterial flagellum</keyword>
<dbReference type="GO" id="GO:0005576">
    <property type="term" value="C:extracellular region"/>
    <property type="evidence" value="ECO:0007669"/>
    <property type="project" value="UniProtKB-SubCell"/>
</dbReference>
<accession>A0A1K2HTJ6</accession>
<dbReference type="GO" id="GO:0005198">
    <property type="term" value="F:structural molecule activity"/>
    <property type="evidence" value="ECO:0007669"/>
    <property type="project" value="InterPro"/>
</dbReference>
<dbReference type="OrthoDB" id="7181295at2"/>
<dbReference type="NCBIfam" id="TIGR02492">
    <property type="entry name" value="flgK_ends"/>
    <property type="match status" value="1"/>
</dbReference>
<dbReference type="GO" id="GO:0044780">
    <property type="term" value="P:bacterial-type flagellum assembly"/>
    <property type="evidence" value="ECO:0007669"/>
    <property type="project" value="InterPro"/>
</dbReference>
<dbReference type="SUPFAM" id="SSF64518">
    <property type="entry name" value="Phase 1 flagellin"/>
    <property type="match status" value="1"/>
</dbReference>
<keyword evidence="10" id="KW-0282">Flagellum</keyword>
<feature type="domain" description="Flagellar basal body rod protein N-terminal" evidence="7">
    <location>
        <begin position="7"/>
        <end position="36"/>
    </location>
</feature>
<keyword evidence="10" id="KW-0969">Cilium</keyword>
<feature type="domain" description="Flagellar hook-associated protein FlgK helical" evidence="9">
    <location>
        <begin position="89"/>
        <end position="324"/>
    </location>
</feature>
<dbReference type="InterPro" id="IPR001444">
    <property type="entry name" value="Flag_bb_rod_N"/>
</dbReference>
<evidence type="ECO:0000259" key="8">
    <source>
        <dbReference type="Pfam" id="PF06429"/>
    </source>
</evidence>
<keyword evidence="5" id="KW-0964">Secreted</keyword>
<dbReference type="Proteomes" id="UP000183447">
    <property type="component" value="Unassembled WGS sequence"/>
</dbReference>
<comment type="similarity">
    <text evidence="3">Belongs to the flagella basal body rod proteins family.</text>
</comment>
<keyword evidence="11" id="KW-1185">Reference proteome</keyword>
<keyword evidence="10" id="KW-0966">Cell projection</keyword>
<dbReference type="InterPro" id="IPR010930">
    <property type="entry name" value="Flg_bb/hook_C_dom"/>
</dbReference>
<dbReference type="Pfam" id="PF06429">
    <property type="entry name" value="Flg_bbr_C"/>
    <property type="match status" value="1"/>
</dbReference>
<dbReference type="EMBL" id="FPKU01000001">
    <property type="protein sequence ID" value="SFZ81478.1"/>
    <property type="molecule type" value="Genomic_DNA"/>
</dbReference>
<evidence type="ECO:0000256" key="2">
    <source>
        <dbReference type="ARBA" id="ARBA00004613"/>
    </source>
</evidence>
<evidence type="ECO:0000259" key="7">
    <source>
        <dbReference type="Pfam" id="PF00460"/>
    </source>
</evidence>
<evidence type="ECO:0000256" key="6">
    <source>
        <dbReference type="ARBA" id="ARBA00023143"/>
    </source>
</evidence>
<name>A0A1K2HTJ6_9HYPH</name>
<dbReference type="PANTHER" id="PTHR30033">
    <property type="entry name" value="FLAGELLAR HOOK-ASSOCIATED PROTEIN 1"/>
    <property type="match status" value="1"/>
</dbReference>
<evidence type="ECO:0000259" key="9">
    <source>
        <dbReference type="Pfam" id="PF22638"/>
    </source>
</evidence>
<evidence type="ECO:0000313" key="10">
    <source>
        <dbReference type="EMBL" id="SFZ81478.1"/>
    </source>
</evidence>
<reference evidence="10 11" key="1">
    <citation type="submission" date="2016-11" db="EMBL/GenBank/DDBJ databases">
        <authorList>
            <person name="Jaros S."/>
            <person name="Januszkiewicz K."/>
            <person name="Wedrychowicz H."/>
        </authorList>
    </citation>
    <scope>NUCLEOTIDE SEQUENCE [LARGE SCALE GENOMIC DNA]</scope>
    <source>
        <strain evidence="10 11">ATCC 23634</strain>
    </source>
</reference>
<evidence type="ECO:0000313" key="11">
    <source>
        <dbReference type="Proteomes" id="UP000183447"/>
    </source>
</evidence>
<dbReference type="Pfam" id="PF00460">
    <property type="entry name" value="Flg_bb_rod"/>
    <property type="match status" value="1"/>
</dbReference>
<dbReference type="InterPro" id="IPR002371">
    <property type="entry name" value="FlgK"/>
</dbReference>
<dbReference type="STRING" id="665118.SAMN02983003_0522"/>
<gene>
    <name evidence="10" type="ORF">SAMN02983003_0522</name>
</gene>
<evidence type="ECO:0000256" key="5">
    <source>
        <dbReference type="ARBA" id="ARBA00022525"/>
    </source>
</evidence>
<protein>
    <recommendedName>
        <fullName evidence="4">Flagellar hook-associated protein 1</fullName>
    </recommendedName>
</protein>
<dbReference type="GO" id="GO:0009425">
    <property type="term" value="C:bacterial-type flagellum basal body"/>
    <property type="evidence" value="ECO:0007669"/>
    <property type="project" value="UniProtKB-SubCell"/>
</dbReference>